<evidence type="ECO:0000313" key="3">
    <source>
        <dbReference type="Proteomes" id="UP000544551"/>
    </source>
</evidence>
<gene>
    <name evidence="2" type="ORF">HF853_11540</name>
</gene>
<feature type="transmembrane region" description="Helical" evidence="1">
    <location>
        <begin position="21"/>
        <end position="40"/>
    </location>
</feature>
<dbReference type="EMBL" id="JABAFZ010000011">
    <property type="protein sequence ID" value="NME90289.1"/>
    <property type="molecule type" value="Genomic_DNA"/>
</dbReference>
<keyword evidence="1" id="KW-0812">Transmembrane</keyword>
<comment type="caution">
    <text evidence="2">The sequence shown here is derived from an EMBL/GenBank/DDBJ whole genome shotgun (WGS) entry which is preliminary data.</text>
</comment>
<protein>
    <recommendedName>
        <fullName evidence="4">Extracellular solute-binding protein</fullName>
    </recommendedName>
</protein>
<evidence type="ECO:0000313" key="2">
    <source>
        <dbReference type="EMBL" id="NME90289.1"/>
    </source>
</evidence>
<evidence type="ECO:0008006" key="4">
    <source>
        <dbReference type="Google" id="ProtNLM"/>
    </source>
</evidence>
<evidence type="ECO:0000256" key="1">
    <source>
        <dbReference type="SAM" id="Phobius"/>
    </source>
</evidence>
<organism evidence="2 3">
    <name type="scientific">Corynebacterium stationis</name>
    <dbReference type="NCBI Taxonomy" id="1705"/>
    <lineage>
        <taxon>Bacteria</taxon>
        <taxon>Bacillati</taxon>
        <taxon>Actinomycetota</taxon>
        <taxon>Actinomycetes</taxon>
        <taxon>Mycobacteriales</taxon>
        <taxon>Corynebacteriaceae</taxon>
        <taxon>Corynebacterium</taxon>
    </lineage>
</organism>
<dbReference type="RefSeq" id="WP_168970400.1">
    <property type="nucleotide sequence ID" value="NZ_JABAFZ010000011.1"/>
</dbReference>
<name>A0AB36CNN9_9CORY</name>
<proteinExistence type="predicted"/>
<reference evidence="2 3" key="1">
    <citation type="submission" date="2020-04" db="EMBL/GenBank/DDBJ databases">
        <authorList>
            <person name="Hitch T.C.A."/>
            <person name="Wylensek D."/>
            <person name="Clavel T."/>
        </authorList>
    </citation>
    <scope>NUCLEOTIDE SEQUENCE [LARGE SCALE GENOMIC DNA]</scope>
    <source>
        <strain evidence="2 3">BL-383-APC-3D</strain>
    </source>
</reference>
<dbReference type="Proteomes" id="UP000544551">
    <property type="component" value="Unassembled WGS sequence"/>
</dbReference>
<keyword evidence="1" id="KW-0472">Membrane</keyword>
<dbReference type="AlphaFoldDB" id="A0AB36CNN9"/>
<accession>A0AB36CNN9</accession>
<sequence>MASNRAVGRSSKSPGSGRRKVSVLIGIFLLFIAIAGIVIGRDGENKQKLDALVDSVKPAGEPVEVSLLVGSEKRDFLGDARVIEAFRDAGFAISVHTMGSLEMAERVRDGSLPLHDFYFPASSGNEELIGFVDGSVSPQAYLQSNIAIVARRDVAEDLAAQGYVERAEQNFQAEPATLLQLFTSGQRWREVTQSYQSPLAVGVQTSDPTRSFSSSQFAYLMAHTLSDGNLDTPAAIAEAAGQVQPIFQSQGLTEGSSGDSFNQFIASNGQGIPMTVAYDSQFFALALRRPERAQEFALINLVPTVNIEHELIAHESAPQAEEFFEVLKDNRQVQQTLAEYGFAAPPLQSIVPAPPLEKTTALAEELERLM</sequence>
<keyword evidence="1" id="KW-1133">Transmembrane helix</keyword>